<dbReference type="Gene3D" id="1.10.10.60">
    <property type="entry name" value="Homeodomain-like"/>
    <property type="match status" value="2"/>
</dbReference>
<gene>
    <name evidence="5" type="ORF">ACFOUW_30880</name>
</gene>
<dbReference type="EMBL" id="JBHRZH010000037">
    <property type="protein sequence ID" value="MFC3765276.1"/>
    <property type="molecule type" value="Genomic_DNA"/>
</dbReference>
<proteinExistence type="predicted"/>
<dbReference type="SUPFAM" id="SSF46689">
    <property type="entry name" value="Homeodomain-like"/>
    <property type="match status" value="2"/>
</dbReference>
<dbReference type="RefSeq" id="WP_205121338.1">
    <property type="nucleotide sequence ID" value="NZ_JAFBCM010000001.1"/>
</dbReference>
<dbReference type="PANTHER" id="PTHR46796">
    <property type="entry name" value="HTH-TYPE TRANSCRIPTIONAL ACTIVATOR RHAS-RELATED"/>
    <property type="match status" value="1"/>
</dbReference>
<evidence type="ECO:0000259" key="4">
    <source>
        <dbReference type="PROSITE" id="PS01124"/>
    </source>
</evidence>
<dbReference type="InterPro" id="IPR018062">
    <property type="entry name" value="HTH_AraC-typ_CS"/>
</dbReference>
<dbReference type="Pfam" id="PF12833">
    <property type="entry name" value="HTH_18"/>
    <property type="match status" value="1"/>
</dbReference>
<comment type="caution">
    <text evidence="5">The sequence shown here is derived from an EMBL/GenBank/DDBJ whole genome shotgun (WGS) entry which is preliminary data.</text>
</comment>
<organism evidence="5 6">
    <name type="scientific">Tenggerimyces flavus</name>
    <dbReference type="NCBI Taxonomy" id="1708749"/>
    <lineage>
        <taxon>Bacteria</taxon>
        <taxon>Bacillati</taxon>
        <taxon>Actinomycetota</taxon>
        <taxon>Actinomycetes</taxon>
        <taxon>Propionibacteriales</taxon>
        <taxon>Nocardioidaceae</taxon>
        <taxon>Tenggerimyces</taxon>
    </lineage>
</organism>
<protein>
    <submittedName>
        <fullName evidence="5">AraC family transcriptional regulator</fullName>
    </submittedName>
</protein>
<dbReference type="Proteomes" id="UP001595699">
    <property type="component" value="Unassembled WGS sequence"/>
</dbReference>
<evidence type="ECO:0000313" key="6">
    <source>
        <dbReference type="Proteomes" id="UP001595699"/>
    </source>
</evidence>
<dbReference type="Pfam" id="PF12852">
    <property type="entry name" value="Cupin_6"/>
    <property type="match status" value="1"/>
</dbReference>
<sequence length="296" mass="31950">MDVLSPAIAATRTGRPRAFRIEGGERWGRRFDPVAGAAFHTVRLGSCWLISAHDKPLQLAAGDIVLLPHGSGHGLADSPDKALLDLDQVPADSDAPATTVVVSGQYLLDQGRPHPLLSELPETVHLPVGKGALQPQLQGAADLLGRELEDAGQGADAAVPALMDVLLLYILRAWYAQQPCVETEVGWGTALRDPTLSAILAGIHRSPERAWTVDAMAAESGLSRTSFARRFNEVIGQPPLAYLTWWRMMTAARMLRDSDLPLAAVARRVGYSSEFAFANAFKREYGIAPGKYRQAT</sequence>
<dbReference type="InterPro" id="IPR009057">
    <property type="entry name" value="Homeodomain-like_sf"/>
</dbReference>
<keyword evidence="2" id="KW-0238">DNA-binding</keyword>
<dbReference type="InterPro" id="IPR050204">
    <property type="entry name" value="AraC_XylS_family_regulators"/>
</dbReference>
<evidence type="ECO:0000256" key="2">
    <source>
        <dbReference type="ARBA" id="ARBA00023125"/>
    </source>
</evidence>
<keyword evidence="6" id="KW-1185">Reference proteome</keyword>
<feature type="domain" description="HTH araC/xylS-type" evidence="4">
    <location>
        <begin position="197"/>
        <end position="295"/>
    </location>
</feature>
<keyword evidence="1" id="KW-0805">Transcription regulation</keyword>
<reference evidence="6" key="1">
    <citation type="journal article" date="2019" name="Int. J. Syst. Evol. Microbiol.">
        <title>The Global Catalogue of Microorganisms (GCM) 10K type strain sequencing project: providing services to taxonomists for standard genome sequencing and annotation.</title>
        <authorList>
            <consortium name="The Broad Institute Genomics Platform"/>
            <consortium name="The Broad Institute Genome Sequencing Center for Infectious Disease"/>
            <person name="Wu L."/>
            <person name="Ma J."/>
        </authorList>
    </citation>
    <scope>NUCLEOTIDE SEQUENCE [LARGE SCALE GENOMIC DNA]</scope>
    <source>
        <strain evidence="6">CGMCC 4.7241</strain>
    </source>
</reference>
<dbReference type="InterPro" id="IPR018060">
    <property type="entry name" value="HTH_AraC"/>
</dbReference>
<keyword evidence="3" id="KW-0804">Transcription</keyword>
<dbReference type="InterPro" id="IPR032783">
    <property type="entry name" value="AraC_lig"/>
</dbReference>
<evidence type="ECO:0000313" key="5">
    <source>
        <dbReference type="EMBL" id="MFC3765276.1"/>
    </source>
</evidence>
<dbReference type="PROSITE" id="PS01124">
    <property type="entry name" value="HTH_ARAC_FAMILY_2"/>
    <property type="match status" value="1"/>
</dbReference>
<evidence type="ECO:0000256" key="1">
    <source>
        <dbReference type="ARBA" id="ARBA00023015"/>
    </source>
</evidence>
<name>A0ABV7YKW4_9ACTN</name>
<accession>A0ABV7YKW4</accession>
<dbReference type="PRINTS" id="PR00032">
    <property type="entry name" value="HTHARAC"/>
</dbReference>
<dbReference type="InterPro" id="IPR020449">
    <property type="entry name" value="Tscrpt_reg_AraC-type_HTH"/>
</dbReference>
<evidence type="ECO:0000256" key="3">
    <source>
        <dbReference type="ARBA" id="ARBA00023163"/>
    </source>
</evidence>
<dbReference type="PANTHER" id="PTHR46796:SF13">
    <property type="entry name" value="HTH-TYPE TRANSCRIPTIONAL ACTIVATOR RHAS"/>
    <property type="match status" value="1"/>
</dbReference>
<dbReference type="PROSITE" id="PS00041">
    <property type="entry name" value="HTH_ARAC_FAMILY_1"/>
    <property type="match status" value="1"/>
</dbReference>
<dbReference type="SMART" id="SM00342">
    <property type="entry name" value="HTH_ARAC"/>
    <property type="match status" value="1"/>
</dbReference>